<protein>
    <submittedName>
        <fullName evidence="2">Uncharacterized protein</fullName>
    </submittedName>
</protein>
<evidence type="ECO:0000313" key="3">
    <source>
        <dbReference type="Proteomes" id="UP000266841"/>
    </source>
</evidence>
<evidence type="ECO:0000313" key="2">
    <source>
        <dbReference type="EMBL" id="EJK45963.1"/>
    </source>
</evidence>
<accession>K0R0Z5</accession>
<gene>
    <name evidence="2" type="ORF">THAOC_35395</name>
</gene>
<feature type="compositionally biased region" description="Basic residues" evidence="1">
    <location>
        <begin position="18"/>
        <end position="31"/>
    </location>
</feature>
<proteinExistence type="predicted"/>
<dbReference type="AlphaFoldDB" id="K0R0Z5"/>
<sequence length="165" mass="16776">MASATTPPLSPPGSSRHLLGRSHSLHTKRRPLTAPTVPAAVAIRDASSMPADDRAPKKASGKSRSSHSSPEEVCPQPCARTSLPSSASRPSRRPSILDRGREWGGTQRGTEESLWSRSSLLTGKGTVDRGPAAALGAAGGTGTGSFLCGLSGAVLGSPGPSWMGG</sequence>
<name>K0R0Z5_THAOC</name>
<reference evidence="2 3" key="1">
    <citation type="journal article" date="2012" name="Genome Biol.">
        <title>Genome and low-iron response of an oceanic diatom adapted to chronic iron limitation.</title>
        <authorList>
            <person name="Lommer M."/>
            <person name="Specht M."/>
            <person name="Roy A.S."/>
            <person name="Kraemer L."/>
            <person name="Andreson R."/>
            <person name="Gutowska M.A."/>
            <person name="Wolf J."/>
            <person name="Bergner S.V."/>
            <person name="Schilhabel M.B."/>
            <person name="Klostermeier U.C."/>
            <person name="Beiko R.G."/>
            <person name="Rosenstiel P."/>
            <person name="Hippler M."/>
            <person name="Laroche J."/>
        </authorList>
    </citation>
    <scope>NUCLEOTIDE SEQUENCE [LARGE SCALE GENOMIC DNA]</scope>
    <source>
        <strain evidence="2 3">CCMP1005</strain>
    </source>
</reference>
<organism evidence="2 3">
    <name type="scientific">Thalassiosira oceanica</name>
    <name type="common">Marine diatom</name>
    <dbReference type="NCBI Taxonomy" id="159749"/>
    <lineage>
        <taxon>Eukaryota</taxon>
        <taxon>Sar</taxon>
        <taxon>Stramenopiles</taxon>
        <taxon>Ochrophyta</taxon>
        <taxon>Bacillariophyta</taxon>
        <taxon>Coscinodiscophyceae</taxon>
        <taxon>Thalassiosirophycidae</taxon>
        <taxon>Thalassiosirales</taxon>
        <taxon>Thalassiosiraceae</taxon>
        <taxon>Thalassiosira</taxon>
    </lineage>
</organism>
<comment type="caution">
    <text evidence="2">The sequence shown here is derived from an EMBL/GenBank/DDBJ whole genome shotgun (WGS) entry which is preliminary data.</text>
</comment>
<feature type="compositionally biased region" description="Low complexity" evidence="1">
    <location>
        <begin position="33"/>
        <end position="42"/>
    </location>
</feature>
<dbReference type="Proteomes" id="UP000266841">
    <property type="component" value="Unassembled WGS sequence"/>
</dbReference>
<keyword evidence="3" id="KW-1185">Reference proteome</keyword>
<dbReference type="EMBL" id="AGNL01048102">
    <property type="protein sequence ID" value="EJK45963.1"/>
    <property type="molecule type" value="Genomic_DNA"/>
</dbReference>
<feature type="region of interest" description="Disordered" evidence="1">
    <location>
        <begin position="1"/>
        <end position="117"/>
    </location>
</feature>
<evidence type="ECO:0000256" key="1">
    <source>
        <dbReference type="SAM" id="MobiDB-lite"/>
    </source>
</evidence>